<dbReference type="Gene3D" id="3.20.20.480">
    <property type="entry name" value="Trimethylamine methyltransferase-like"/>
    <property type="match status" value="1"/>
</dbReference>
<feature type="non-terminal residue" evidence="1">
    <location>
        <position position="1"/>
    </location>
</feature>
<accession>X1ECZ9</accession>
<evidence type="ECO:0000313" key="1">
    <source>
        <dbReference type="EMBL" id="GAH06543.1"/>
    </source>
</evidence>
<dbReference type="EMBL" id="BART01038644">
    <property type="protein sequence ID" value="GAH06543.1"/>
    <property type="molecule type" value="Genomic_DNA"/>
</dbReference>
<reference evidence="1" key="1">
    <citation type="journal article" date="2014" name="Front. Microbiol.">
        <title>High frequency of phylogenetically diverse reductive dehalogenase-homologous genes in deep subseafloor sedimentary metagenomes.</title>
        <authorList>
            <person name="Kawai M."/>
            <person name="Futagami T."/>
            <person name="Toyoda A."/>
            <person name="Takaki Y."/>
            <person name="Nishi S."/>
            <person name="Hori S."/>
            <person name="Arai W."/>
            <person name="Tsubouchi T."/>
            <person name="Morono Y."/>
            <person name="Uchiyama I."/>
            <person name="Ito T."/>
            <person name="Fujiyama A."/>
            <person name="Inagaki F."/>
            <person name="Takami H."/>
        </authorList>
    </citation>
    <scope>NUCLEOTIDE SEQUENCE</scope>
    <source>
        <strain evidence="1">Expedition CK06-06</strain>
    </source>
</reference>
<dbReference type="AlphaFoldDB" id="X1ECZ9"/>
<sequence>KLLQDCNTWEYIRNFRLSSLLRQKGPDGKQRDPREVALEKFKHIAATHHPFPLPKEVLSELDHILEAAEREAEQIF</sequence>
<name>X1ECZ9_9ZZZZ</name>
<gene>
    <name evidence="1" type="ORF">S01H4_63971</name>
</gene>
<dbReference type="InterPro" id="IPR038601">
    <property type="entry name" value="MttB-like_sf"/>
</dbReference>
<protein>
    <submittedName>
        <fullName evidence="1">Uncharacterized protein</fullName>
    </submittedName>
</protein>
<proteinExistence type="predicted"/>
<comment type="caution">
    <text evidence="1">The sequence shown here is derived from an EMBL/GenBank/DDBJ whole genome shotgun (WGS) entry which is preliminary data.</text>
</comment>
<organism evidence="1">
    <name type="scientific">marine sediment metagenome</name>
    <dbReference type="NCBI Taxonomy" id="412755"/>
    <lineage>
        <taxon>unclassified sequences</taxon>
        <taxon>metagenomes</taxon>
        <taxon>ecological metagenomes</taxon>
    </lineage>
</organism>